<dbReference type="PANTHER" id="PTHR43739">
    <property type="entry name" value="XYLOGLUCANASE (EUROFUNG)"/>
    <property type="match status" value="1"/>
</dbReference>
<dbReference type="InterPro" id="IPR026444">
    <property type="entry name" value="Secre_tail"/>
</dbReference>
<dbReference type="EMBL" id="CAXIXY010000005">
    <property type="protein sequence ID" value="CAL2090135.1"/>
    <property type="molecule type" value="Genomic_DNA"/>
</dbReference>
<feature type="domain" description="Secretion system C-terminal sorting" evidence="2">
    <location>
        <begin position="1066"/>
        <end position="1136"/>
    </location>
</feature>
<comment type="caution">
    <text evidence="3">The sequence shown here is derived from an EMBL/GenBank/DDBJ whole genome shotgun (WGS) entry which is preliminary data.</text>
</comment>
<dbReference type="NCBIfam" id="TIGR04183">
    <property type="entry name" value="Por_Secre_tail"/>
    <property type="match status" value="1"/>
</dbReference>
<dbReference type="Gene3D" id="2.60.120.260">
    <property type="entry name" value="Galactose-binding domain-like"/>
    <property type="match status" value="1"/>
</dbReference>
<dbReference type="PANTHER" id="PTHR43739:SF5">
    <property type="entry name" value="EXO-ALPHA-SIALIDASE"/>
    <property type="match status" value="1"/>
</dbReference>
<evidence type="ECO:0000313" key="3">
    <source>
        <dbReference type="EMBL" id="CAL2090135.1"/>
    </source>
</evidence>
<dbReference type="InterPro" id="IPR052025">
    <property type="entry name" value="Xyloglucanase_GH74"/>
</dbReference>
<protein>
    <submittedName>
        <fullName evidence="3">Secreted protein (Por secretion system target)</fullName>
    </submittedName>
</protein>
<dbReference type="InterPro" id="IPR015943">
    <property type="entry name" value="WD40/YVTN_repeat-like_dom_sf"/>
</dbReference>
<gene>
    <name evidence="3" type="ORF">T190607A01A_30462</name>
</gene>
<dbReference type="SUPFAM" id="SSF110296">
    <property type="entry name" value="Oligoxyloglucan reducing end-specific cellobiohydrolase"/>
    <property type="match status" value="2"/>
</dbReference>
<organism evidence="3 4">
    <name type="scientific">Tenacibaculum platacis</name>
    <dbReference type="NCBI Taxonomy" id="3137852"/>
    <lineage>
        <taxon>Bacteria</taxon>
        <taxon>Pseudomonadati</taxon>
        <taxon>Bacteroidota</taxon>
        <taxon>Flavobacteriia</taxon>
        <taxon>Flavobacteriales</taxon>
        <taxon>Flavobacteriaceae</taxon>
        <taxon>Tenacibaculum</taxon>
    </lineage>
</organism>
<evidence type="ECO:0000259" key="2">
    <source>
        <dbReference type="Pfam" id="PF18962"/>
    </source>
</evidence>
<sequence>MKHIYIILFLFVYTVSQGQIKSNSPWDISDVQRKGSKPTLKEVAKHAEDYFNSIDKFKKGSGLKPFKRWEYHWSHYLNEDGTFFSKERLWDAWRQKNALHQRSVAQMTDVSDWKPLGPYDSSTIFSSTKRIGQGRVNAIAVDPNNSNTYYVGAPAGGIWKSTDAGLNWTPLTDYLPQIGVSGIAIDPTNSNVIYIATGDDDASDSSSVGVWKSIDGGTTWNNTGGIPGDPNSMNEIYIHPTNTNIVLVATETGVQKTTNGGTTWTTKLSGDIIDLKMKPGDPNTWYAVSSDTFYTSTDGGESFTSVAITGLTGSRRLTMDVTIANPNYVYLVSAGSGFAFNGIYKSTNSGASFVKTAENDDIFGSTQAWYDLALTVSDKNADIVYVGVLDIWKSTNGGDNFAKINDWRQVDQPSYSHADIHFMRFIDGKFFAGTDGGIYVSTNEGSVFTDLTKNIAISQFYRISISQQKLNVIAGGLQDNGGFGFDGTNWRHYQDGDGMEGIVNPINANKFYGFSQYGGGLSITNDAGRTRTTRIGAPTAETGTNDGGGNWITPMAINKEGELYSGYSQIYKLVNDASWEKVSNQFFGADFDRLVIDPTNSDIMYATIGASIFRTADRGQSFTRINFSSGTVRGIATNPNDPNSIWVATTNNVHKLSNITDASPTSETVGLSTPTEGLTALIRHERSGKNTLYIGTNLGVYYFNDDLTRWQTFDTNLPNVHIRDLEINEEDSRLYAATYGRGVFYTDIPRELPENDVRLLAIENTDNSILCGTTEYRPEIKVANQGTQAITSLTVNYNLDGGTNQVYNWTGNIASEAEATITLPEVSTTLGAHEINVETVLTNDAYSSNNSVTSQFSLNKSNSEPTTVNSFASPTDELLVETSSGSEMWKTIGSSKTLLNIPTGRRAYATADGDYPVNTVGYLYTNCYDLTQITNPVFKFNMGFDIEQDWDYLVVEYTTDSGKNWEILGNAGDANWYNSNSTLNGLPGKQWTGEGEDVDGGDGLTNATIREYSHDLSALASETSIIFRFRFNSDQAVVEEGVILDDLVISGVLSTEDEIFLSGISVYPNPSQSIFNINRNTSDELTIKVFDITGKQVFYKKNATETSFEIDMSSHAKGIYIMNMVSNGRTATKKLILK</sequence>
<reference evidence="3 4" key="1">
    <citation type="submission" date="2024-05" db="EMBL/GenBank/DDBJ databases">
        <authorList>
            <person name="Duchaud E."/>
        </authorList>
    </citation>
    <scope>NUCLEOTIDE SEQUENCE [LARGE SCALE GENOMIC DNA]</scope>
    <source>
        <strain evidence="3">Ena-SAMPLE-TAB-13-05-2024-13:56:06:370-140302</strain>
    </source>
</reference>
<keyword evidence="1" id="KW-0732">Signal</keyword>
<dbReference type="Gene3D" id="2.130.10.10">
    <property type="entry name" value="YVTN repeat-like/Quinoprotein amine dehydrogenase"/>
    <property type="match status" value="4"/>
</dbReference>
<dbReference type="Gene3D" id="2.60.40.3080">
    <property type="match status" value="1"/>
</dbReference>
<dbReference type="Proteomes" id="UP001497416">
    <property type="component" value="Unassembled WGS sequence"/>
</dbReference>
<proteinExistence type="predicted"/>
<name>A0ABM9P3X8_9FLAO</name>
<evidence type="ECO:0000313" key="4">
    <source>
        <dbReference type="Proteomes" id="UP001497416"/>
    </source>
</evidence>
<keyword evidence="4" id="KW-1185">Reference proteome</keyword>
<dbReference type="RefSeq" id="WP_348712880.1">
    <property type="nucleotide sequence ID" value="NZ_CAXIXY010000005.1"/>
</dbReference>
<evidence type="ECO:0000256" key="1">
    <source>
        <dbReference type="ARBA" id="ARBA00022729"/>
    </source>
</evidence>
<accession>A0ABM9P3X8</accession>
<dbReference type="Pfam" id="PF18962">
    <property type="entry name" value="Por_Secre_tail"/>
    <property type="match status" value="1"/>
</dbReference>
<dbReference type="Pfam" id="PF20773">
    <property type="entry name" value="InhA-like_MAM"/>
    <property type="match status" value="1"/>
</dbReference>